<evidence type="ECO:0000313" key="2">
    <source>
        <dbReference type="Proteomes" id="UP001430193"/>
    </source>
</evidence>
<organism evidence="1 2">
    <name type="scientific">Dyella mobilis</name>
    <dbReference type="NCBI Taxonomy" id="1849582"/>
    <lineage>
        <taxon>Bacteria</taxon>
        <taxon>Pseudomonadati</taxon>
        <taxon>Pseudomonadota</taxon>
        <taxon>Gammaproteobacteria</taxon>
        <taxon>Lysobacterales</taxon>
        <taxon>Rhodanobacteraceae</taxon>
        <taxon>Dyella</taxon>
    </lineage>
</organism>
<accession>A0ABS2KD75</accession>
<dbReference type="EMBL" id="JADIKF010000035">
    <property type="protein sequence ID" value="MBM7128833.1"/>
    <property type="molecule type" value="Genomic_DNA"/>
</dbReference>
<sequence>MAYFQVLLCGSGVLLASSSGGDPVIGFYATRFVRAANSELAEQLAKESVLSEWRPGGLYSDANKGGIPLLITDSVASVSLLTGIRKRRAKGYTFYLSD</sequence>
<evidence type="ECO:0000313" key="1">
    <source>
        <dbReference type="EMBL" id="MBM7128833.1"/>
    </source>
</evidence>
<dbReference type="Proteomes" id="UP001430193">
    <property type="component" value="Unassembled WGS sequence"/>
</dbReference>
<proteinExistence type="predicted"/>
<keyword evidence="2" id="KW-1185">Reference proteome</keyword>
<protein>
    <submittedName>
        <fullName evidence="1">Uncharacterized protein</fullName>
    </submittedName>
</protein>
<dbReference type="RefSeq" id="WP_204630446.1">
    <property type="nucleotide sequence ID" value="NZ_BSOC01000006.1"/>
</dbReference>
<name>A0ABS2KD75_9GAMM</name>
<comment type="caution">
    <text evidence="1">The sequence shown here is derived from an EMBL/GenBank/DDBJ whole genome shotgun (WGS) entry which is preliminary data.</text>
</comment>
<reference evidence="1" key="1">
    <citation type="submission" date="2020-10" db="EMBL/GenBank/DDBJ databases">
        <title>Phylogeny of dyella-like bacteria.</title>
        <authorList>
            <person name="Fu J."/>
        </authorList>
    </citation>
    <scope>NUCLEOTIDE SEQUENCE</scope>
    <source>
        <strain evidence="1">DHON07</strain>
    </source>
</reference>
<gene>
    <name evidence="1" type="ORF">ISS99_04790</name>
</gene>